<organism evidence="1 2">
    <name type="scientific">Legionella drancourtii LLAP12</name>
    <dbReference type="NCBI Taxonomy" id="658187"/>
    <lineage>
        <taxon>Bacteria</taxon>
        <taxon>Pseudomonadati</taxon>
        <taxon>Pseudomonadota</taxon>
        <taxon>Gammaproteobacteria</taxon>
        <taxon>Legionellales</taxon>
        <taxon>Legionellaceae</taxon>
        <taxon>Legionella</taxon>
    </lineage>
</organism>
<dbReference type="STRING" id="658187.LDG_8062"/>
<dbReference type="RefSeq" id="WP_006871946.1">
    <property type="nucleotide sequence ID" value="NZ_JH413843.1"/>
</dbReference>
<evidence type="ECO:0008006" key="3">
    <source>
        <dbReference type="Google" id="ProtNLM"/>
    </source>
</evidence>
<dbReference type="HOGENOM" id="CLU_540567_0_0_6"/>
<evidence type="ECO:0000313" key="1">
    <source>
        <dbReference type="EMBL" id="EHL29771.1"/>
    </source>
</evidence>
<dbReference type="Proteomes" id="UP000002770">
    <property type="component" value="Unassembled WGS sequence"/>
</dbReference>
<dbReference type="OrthoDB" id="3373978at2"/>
<gene>
    <name evidence="1" type="ORF">LDG_8062</name>
</gene>
<reference evidence="1 2" key="1">
    <citation type="journal article" date="2011" name="BMC Genomics">
        <title>Insight into cross-talk between intra-amoebal pathogens.</title>
        <authorList>
            <person name="Gimenez G."/>
            <person name="Bertelli C."/>
            <person name="Moliner C."/>
            <person name="Robert C."/>
            <person name="Raoult D."/>
            <person name="Fournier P.E."/>
            <person name="Greub G."/>
        </authorList>
    </citation>
    <scope>NUCLEOTIDE SEQUENCE [LARGE SCALE GENOMIC DNA]</scope>
    <source>
        <strain evidence="1 2">LLAP12</strain>
    </source>
</reference>
<proteinExistence type="predicted"/>
<dbReference type="PANTHER" id="PTHR39217">
    <property type="match status" value="1"/>
</dbReference>
<keyword evidence="2" id="KW-1185">Reference proteome</keyword>
<sequence length="504" mass="56908">MKIAIAVKKGLTSPTNATDDWLLKSALESHGIQVDVIDWQDDAINLTQYDAIVVTSTWNASSFPDEFLAWIDRCDEGRKRLINSAEILKLSLNKDQYLNLLLEQFGATDSPEGSITPSIFIKPGDKRPSFTEQLTALKEADPVWSHDIVIKPIISADGNNTYIFTDNPILLKKNPKMYRAFSQAEQCINELLTPKGTRGIIIQPFIPAVEKSGEYQLVFIDEQFSHATVKPRGFKNNDTVTRTTVPIDELPAGMLAFAQNIMSFYFRNYPDSITRTRLDFFAGDKGPILCEAEMVEPNTNIRRLASSEQNLVIEKYTTSIINHTLQLNAMAVLEDIFKKDSTDYLPLTKRPELYPAIMKIYHTHHDILSNLANAKAKHKLAMTHAPTYLKACFDALNTFAKMNYPQEQDKKLLIESLEQAKARYSKSVLSQDQSTVSKLMRWMLKGVVNFIASLTLGAAHYINYQKTGTATFFANTASDNKLKQSHHELKKELENNSILTTRKS</sequence>
<dbReference type="AlphaFoldDB" id="G9ERZ0"/>
<dbReference type="InterPro" id="IPR053191">
    <property type="entry name" value="DcsG_Biosynth_Enzyme"/>
</dbReference>
<protein>
    <recommendedName>
        <fullName evidence="3">ATP-grasp domain-containing protein</fullName>
    </recommendedName>
</protein>
<dbReference type="SUPFAM" id="SSF56059">
    <property type="entry name" value="Glutathione synthetase ATP-binding domain-like"/>
    <property type="match status" value="1"/>
</dbReference>
<dbReference type="eggNOG" id="COG0189">
    <property type="taxonomic scope" value="Bacteria"/>
</dbReference>
<evidence type="ECO:0000313" key="2">
    <source>
        <dbReference type="Proteomes" id="UP000002770"/>
    </source>
</evidence>
<dbReference type="EMBL" id="JH413843">
    <property type="protein sequence ID" value="EHL29771.1"/>
    <property type="molecule type" value="Genomic_DNA"/>
</dbReference>
<dbReference type="InParanoid" id="G9ERZ0"/>
<dbReference type="PANTHER" id="PTHR39217:SF1">
    <property type="entry name" value="GLUTATHIONE SYNTHETASE"/>
    <property type="match status" value="1"/>
</dbReference>
<name>G9ERZ0_9GAMM</name>
<accession>G9ERZ0</accession>